<dbReference type="STRING" id="1147123.SAMN05443428_1155"/>
<reference evidence="2" key="1">
    <citation type="submission" date="2017-02" db="EMBL/GenBank/DDBJ databases">
        <authorList>
            <person name="Varghese N."/>
            <person name="Submissions S."/>
        </authorList>
    </citation>
    <scope>NUCLEOTIDE SEQUENCE [LARGE SCALE GENOMIC DNA]</scope>
    <source>
        <strain evidence="2">USBA 833</strain>
    </source>
</reference>
<dbReference type="EMBL" id="FUYH01000015">
    <property type="protein sequence ID" value="SKA93872.1"/>
    <property type="molecule type" value="Genomic_DNA"/>
</dbReference>
<evidence type="ECO:0000313" key="1">
    <source>
        <dbReference type="EMBL" id="SKA93872.1"/>
    </source>
</evidence>
<dbReference type="RefSeq" id="WP_078697000.1">
    <property type="nucleotide sequence ID" value="NZ_FUYH01000015.1"/>
</dbReference>
<dbReference type="AlphaFoldDB" id="A0A1T4XWD9"/>
<dbReference type="OrthoDB" id="9763644at2"/>
<name>A0A1T4XWD9_9CLOT</name>
<evidence type="ECO:0000313" key="2">
    <source>
        <dbReference type="Proteomes" id="UP000190105"/>
    </source>
</evidence>
<protein>
    <submittedName>
        <fullName evidence="1">Uncharacterized protein</fullName>
    </submittedName>
</protein>
<dbReference type="Proteomes" id="UP000190105">
    <property type="component" value="Unassembled WGS sequence"/>
</dbReference>
<accession>A0A1T4XWD9</accession>
<proteinExistence type="predicted"/>
<gene>
    <name evidence="1" type="ORF">SAMN05443428_1155</name>
</gene>
<organism evidence="1 2">
    <name type="scientific">Caloramator quimbayensis</name>
    <dbReference type="NCBI Taxonomy" id="1147123"/>
    <lineage>
        <taxon>Bacteria</taxon>
        <taxon>Bacillati</taxon>
        <taxon>Bacillota</taxon>
        <taxon>Clostridia</taxon>
        <taxon>Eubacteriales</taxon>
        <taxon>Clostridiaceae</taxon>
        <taxon>Caloramator</taxon>
    </lineage>
</organism>
<sequence>MGLFAGPIIFILAEALCYYNAGESLILEGEAEEIAKAMQNDDIESDDREGMVCEYLERLLPEDWDSMGLSERRNFLRGDGYGRNVNVKRSMVSTMEIWCELFEREPSSMRKADSYEINAILRKIEGWERSDRMIKIPIYGRQRVYMRVNR</sequence>
<keyword evidence="2" id="KW-1185">Reference proteome</keyword>